<proteinExistence type="predicted"/>
<sequence length="573" mass="63239">MLPSTSIKPSEMCGMESSVDSYGRAEVIPVRRASAVRIVTSVRPQSTIITRTRSSLDQASPIHGHRHNNSLDSHNNSGRLSKNESPTTPISLGALIEQSRPPSSTNASLLSQDSRSSQFKQKRDTMLGFLSKRNTGGQAPKQQPHRQKLVKLDRSASKRSSTVPDPIDTRKDSMQPVTRQELDRDVAADTTTPPSPRKRNPARPSFSTLRDGPREPRITVGSLSSRPLSLSVQKSPTISKWTPSSSSSDADSKPESQHKRSATTTYIDVSTLRYDASDILDTTDDSCVDDNDLAADLEPVTTHMTKEDLAKEDLDSSSSYDSHSLNDIPQKVMHAGNRTLWLNETESDDLPELSSPVSTIRPQSSLIYWSPSKEARLSMIERSTTDQSEEENWPLPAIQPELRPLEESDEQVLPGDMARIVSHFSSKSQDTTSSGSTVLSPTFSHDQGRSTTADSTPMVSPVVETKQQTAPLDPSVQDDNASIAPSDISTQWKRSAKERLGLGGIVRKAEPVPWEQITPTPRLQKPAKQAPKRSSSTRFSSLMKWRNQALDDIYQKERQLMSAERQGRELVSP</sequence>
<organism evidence="2 3">
    <name type="scientific">Peltaster fructicola</name>
    <dbReference type="NCBI Taxonomy" id="286661"/>
    <lineage>
        <taxon>Eukaryota</taxon>
        <taxon>Fungi</taxon>
        <taxon>Dikarya</taxon>
        <taxon>Ascomycota</taxon>
        <taxon>Pezizomycotina</taxon>
        <taxon>Dothideomycetes</taxon>
        <taxon>Dothideomycetes incertae sedis</taxon>
        <taxon>Peltaster</taxon>
    </lineage>
</organism>
<dbReference type="AlphaFoldDB" id="A0A6H0XQM4"/>
<keyword evidence="3" id="KW-1185">Reference proteome</keyword>
<feature type="compositionally biased region" description="Polar residues" evidence="1">
    <location>
        <begin position="221"/>
        <end position="233"/>
    </location>
</feature>
<name>A0A6H0XQM4_9PEZI</name>
<feature type="compositionally biased region" description="Polar residues" evidence="1">
    <location>
        <begin position="70"/>
        <end position="90"/>
    </location>
</feature>
<feature type="region of interest" description="Disordered" evidence="1">
    <location>
        <begin position="304"/>
        <end position="327"/>
    </location>
</feature>
<feature type="region of interest" description="Disordered" evidence="1">
    <location>
        <begin position="425"/>
        <end position="459"/>
    </location>
</feature>
<protein>
    <submittedName>
        <fullName evidence="2">Uncharacterized protein</fullName>
    </submittedName>
</protein>
<dbReference type="Proteomes" id="UP000503462">
    <property type="component" value="Chromosome 2"/>
</dbReference>
<feature type="compositionally biased region" description="Polar residues" evidence="1">
    <location>
        <begin position="132"/>
        <end position="141"/>
    </location>
</feature>
<evidence type="ECO:0000256" key="1">
    <source>
        <dbReference type="SAM" id="MobiDB-lite"/>
    </source>
</evidence>
<feature type="compositionally biased region" description="Low complexity" evidence="1">
    <location>
        <begin position="316"/>
        <end position="327"/>
    </location>
</feature>
<dbReference type="OrthoDB" id="4117770at2759"/>
<feature type="compositionally biased region" description="Low complexity" evidence="1">
    <location>
        <begin position="425"/>
        <end position="437"/>
    </location>
</feature>
<gene>
    <name evidence="2" type="ORF">AMS68_002589</name>
</gene>
<feature type="compositionally biased region" description="Basic and acidic residues" evidence="1">
    <location>
        <begin position="304"/>
        <end position="314"/>
    </location>
</feature>
<feature type="compositionally biased region" description="Polar residues" evidence="1">
    <location>
        <begin position="100"/>
        <end position="119"/>
    </location>
</feature>
<evidence type="ECO:0000313" key="2">
    <source>
        <dbReference type="EMBL" id="QIW97071.1"/>
    </source>
</evidence>
<feature type="region of interest" description="Disordered" evidence="1">
    <location>
        <begin position="50"/>
        <end position="263"/>
    </location>
</feature>
<feature type="compositionally biased region" description="Low complexity" evidence="1">
    <location>
        <begin position="234"/>
        <end position="249"/>
    </location>
</feature>
<feature type="region of interest" description="Disordered" evidence="1">
    <location>
        <begin position="512"/>
        <end position="541"/>
    </location>
</feature>
<evidence type="ECO:0000313" key="3">
    <source>
        <dbReference type="Proteomes" id="UP000503462"/>
    </source>
</evidence>
<feature type="compositionally biased region" description="Polar residues" evidence="1">
    <location>
        <begin position="438"/>
        <end position="458"/>
    </location>
</feature>
<accession>A0A6H0XQM4</accession>
<dbReference type="EMBL" id="CP051140">
    <property type="protein sequence ID" value="QIW97071.1"/>
    <property type="molecule type" value="Genomic_DNA"/>
</dbReference>
<reference evidence="2 3" key="1">
    <citation type="journal article" date="2016" name="Sci. Rep.">
        <title>Peltaster fructicola genome reveals evolution from an invasive phytopathogen to an ectophytic parasite.</title>
        <authorList>
            <person name="Xu C."/>
            <person name="Chen H."/>
            <person name="Gleason M.L."/>
            <person name="Xu J.R."/>
            <person name="Liu H."/>
            <person name="Zhang R."/>
            <person name="Sun G."/>
        </authorList>
    </citation>
    <scope>NUCLEOTIDE SEQUENCE [LARGE SCALE GENOMIC DNA]</scope>
    <source>
        <strain evidence="2 3">LNHT1506</strain>
    </source>
</reference>